<dbReference type="Gene3D" id="3.40.50.1010">
    <property type="entry name" value="5'-nuclease"/>
    <property type="match status" value="1"/>
</dbReference>
<keyword evidence="3 5" id="KW-0479">Metal-binding</keyword>
<dbReference type="InterPro" id="IPR002716">
    <property type="entry name" value="PIN_dom"/>
</dbReference>
<evidence type="ECO:0000256" key="3">
    <source>
        <dbReference type="ARBA" id="ARBA00022723"/>
    </source>
</evidence>
<dbReference type="SUPFAM" id="SSF88723">
    <property type="entry name" value="PIN domain-like"/>
    <property type="match status" value="1"/>
</dbReference>
<dbReference type="InterPro" id="IPR022907">
    <property type="entry name" value="VapC_family"/>
</dbReference>
<dbReference type="HAMAP" id="MF_00265">
    <property type="entry name" value="VapC_Nob1"/>
    <property type="match status" value="1"/>
</dbReference>
<feature type="binding site" evidence="5">
    <location>
        <position position="6"/>
    </location>
    <ligand>
        <name>Mg(2+)</name>
        <dbReference type="ChEBI" id="CHEBI:18420"/>
    </ligand>
</feature>
<dbReference type="EMBL" id="JAQOSP010000109">
    <property type="protein sequence ID" value="MDJ1171306.1"/>
    <property type="molecule type" value="Genomic_DNA"/>
</dbReference>
<keyword evidence="5" id="KW-0800">Toxin</keyword>
<keyword evidence="1 5" id="KW-1277">Toxin-antitoxin system</keyword>
<feature type="domain" description="PIN" evidence="6">
    <location>
        <begin position="3"/>
        <end position="130"/>
    </location>
</feature>
<organism evidence="7 8">
    <name type="scientific">Roseofilum acuticapitatum BLCC-M154</name>
    <dbReference type="NCBI Taxonomy" id="3022444"/>
    <lineage>
        <taxon>Bacteria</taxon>
        <taxon>Bacillati</taxon>
        <taxon>Cyanobacteriota</taxon>
        <taxon>Cyanophyceae</taxon>
        <taxon>Desertifilales</taxon>
        <taxon>Desertifilaceae</taxon>
        <taxon>Roseofilum</taxon>
        <taxon>Roseofilum acuticapitatum</taxon>
    </lineage>
</organism>
<evidence type="ECO:0000313" key="8">
    <source>
        <dbReference type="Proteomes" id="UP001235303"/>
    </source>
</evidence>
<evidence type="ECO:0000259" key="6">
    <source>
        <dbReference type="Pfam" id="PF01850"/>
    </source>
</evidence>
<evidence type="ECO:0000313" key="7">
    <source>
        <dbReference type="EMBL" id="MDJ1171306.1"/>
    </source>
</evidence>
<evidence type="ECO:0000256" key="5">
    <source>
        <dbReference type="HAMAP-Rule" id="MF_00265"/>
    </source>
</evidence>
<name>A0ABT7AYB6_9CYAN</name>
<dbReference type="Proteomes" id="UP001235303">
    <property type="component" value="Unassembled WGS sequence"/>
</dbReference>
<evidence type="ECO:0000256" key="4">
    <source>
        <dbReference type="ARBA" id="ARBA00022801"/>
    </source>
</evidence>
<sequence length="146" mass="15870">MKILFDTSVLVAASLTQHPEHPTCFPQLQSAERGQVEGYLSTHSLAETYSILTRLPIQPRMSPSDAEIVIADLLHYLQVVSLDQQDYQAAIACMVALKLPGGGIFDALIAQAALKAEVDALFTLNPKHFTRLGPVIAQMTQVPQSS</sequence>
<comment type="function">
    <text evidence="5">Toxic component of a toxin-antitoxin (TA) system. An RNase.</text>
</comment>
<dbReference type="InterPro" id="IPR029060">
    <property type="entry name" value="PIN-like_dom_sf"/>
</dbReference>
<dbReference type="EC" id="3.1.-.-" evidence="5"/>
<feature type="binding site" evidence="5">
    <location>
        <position position="106"/>
    </location>
    <ligand>
        <name>Mg(2+)</name>
        <dbReference type="ChEBI" id="CHEBI:18420"/>
    </ligand>
</feature>
<accession>A0ABT7AYB6</accession>
<comment type="similarity">
    <text evidence="5">Belongs to the PINc/VapC protein family.</text>
</comment>
<keyword evidence="2 5" id="KW-0540">Nuclease</keyword>
<evidence type="ECO:0000256" key="2">
    <source>
        <dbReference type="ARBA" id="ARBA00022722"/>
    </source>
</evidence>
<proteinExistence type="inferred from homology"/>
<keyword evidence="5" id="KW-0460">Magnesium</keyword>
<gene>
    <name evidence="5" type="primary">vapC</name>
    <name evidence="7" type="ORF">PMG71_17900</name>
</gene>
<keyword evidence="4 5" id="KW-0378">Hydrolase</keyword>
<protein>
    <recommendedName>
        <fullName evidence="5">Ribonuclease VapC</fullName>
        <shortName evidence="5">RNase VapC</shortName>
        <ecNumber evidence="5">3.1.-.-</ecNumber>
    </recommendedName>
    <alternativeName>
        <fullName evidence="5">Toxin VapC</fullName>
    </alternativeName>
</protein>
<dbReference type="RefSeq" id="WP_283755060.1">
    <property type="nucleotide sequence ID" value="NZ_JAQOSP010000109.1"/>
</dbReference>
<dbReference type="Pfam" id="PF01850">
    <property type="entry name" value="PIN"/>
    <property type="match status" value="1"/>
</dbReference>
<evidence type="ECO:0000256" key="1">
    <source>
        <dbReference type="ARBA" id="ARBA00022649"/>
    </source>
</evidence>
<reference evidence="7 8" key="1">
    <citation type="submission" date="2023-01" db="EMBL/GenBank/DDBJ databases">
        <title>Novel diversity within Roseofilum (Cyanobacteria; Desertifilaceae) from marine benthic mats with descriptions of four novel species.</title>
        <authorList>
            <person name="Wang Y."/>
            <person name="Berthold D.E."/>
            <person name="Hu J."/>
            <person name="Lefler F.W."/>
            <person name="Laughinghouse H.D. IV."/>
        </authorList>
    </citation>
    <scope>NUCLEOTIDE SEQUENCE [LARGE SCALE GENOMIC DNA]</scope>
    <source>
        <strain evidence="7 8">BLCC-M154</strain>
    </source>
</reference>
<keyword evidence="8" id="KW-1185">Reference proteome</keyword>
<comment type="caution">
    <text evidence="7">The sequence shown here is derived from an EMBL/GenBank/DDBJ whole genome shotgun (WGS) entry which is preliminary data.</text>
</comment>
<comment type="cofactor">
    <cofactor evidence="5">
        <name>Mg(2+)</name>
        <dbReference type="ChEBI" id="CHEBI:18420"/>
    </cofactor>
</comment>